<dbReference type="Gene3D" id="1.25.40.550">
    <property type="entry name" value="Aar2, C-terminal domain-like"/>
    <property type="match status" value="1"/>
</dbReference>
<evidence type="ECO:0000259" key="5">
    <source>
        <dbReference type="Pfam" id="PF05282"/>
    </source>
</evidence>
<comment type="similarity">
    <text evidence="1">Belongs to the AAR2 family.</text>
</comment>
<dbReference type="InterPro" id="IPR038514">
    <property type="entry name" value="AAR2_C_sf"/>
</dbReference>
<dbReference type="Pfam" id="PF05282">
    <property type="entry name" value="AAR2"/>
    <property type="match status" value="1"/>
</dbReference>
<proteinExistence type="inferred from homology"/>
<dbReference type="PANTHER" id="PTHR12689:SF4">
    <property type="entry name" value="PROTEIN AAR2 HOMOLOG"/>
    <property type="match status" value="1"/>
</dbReference>
<dbReference type="Pfam" id="PF20981">
    <property type="entry name" value="AAR2_1st"/>
    <property type="match status" value="1"/>
</dbReference>
<evidence type="ECO:0000256" key="1">
    <source>
        <dbReference type="ARBA" id="ARBA00006281"/>
    </source>
</evidence>
<dbReference type="GeneID" id="101853972"/>
<dbReference type="CDD" id="cd13778">
    <property type="entry name" value="Aar2_C"/>
    <property type="match status" value="1"/>
</dbReference>
<dbReference type="InterPro" id="IPR007946">
    <property type="entry name" value="AAR2"/>
</dbReference>
<dbReference type="InterPro" id="IPR033647">
    <property type="entry name" value="Aar2_N"/>
</dbReference>
<accession>A0ABM0K5E7</accession>
<dbReference type="InterPro" id="IPR038516">
    <property type="entry name" value="AAR2_N_sf"/>
</dbReference>
<evidence type="ECO:0000313" key="7">
    <source>
        <dbReference type="Proteomes" id="UP000694888"/>
    </source>
</evidence>
<dbReference type="Proteomes" id="UP000694888">
    <property type="component" value="Unplaced"/>
</dbReference>
<organism evidence="7 8">
    <name type="scientific">Aplysia californica</name>
    <name type="common">California sea hare</name>
    <dbReference type="NCBI Taxonomy" id="6500"/>
    <lineage>
        <taxon>Eukaryota</taxon>
        <taxon>Metazoa</taxon>
        <taxon>Spiralia</taxon>
        <taxon>Lophotrochozoa</taxon>
        <taxon>Mollusca</taxon>
        <taxon>Gastropoda</taxon>
        <taxon>Heterobranchia</taxon>
        <taxon>Euthyneura</taxon>
        <taxon>Tectipleura</taxon>
        <taxon>Aplysiida</taxon>
        <taxon>Aplysioidea</taxon>
        <taxon>Aplysiidae</taxon>
        <taxon>Aplysia</taxon>
    </lineage>
</organism>
<feature type="domain" description="AAR2 C-terminal" evidence="5">
    <location>
        <begin position="213"/>
        <end position="368"/>
    </location>
</feature>
<dbReference type="PANTHER" id="PTHR12689">
    <property type="entry name" value="A1 CISTRON SPLICING FACTOR AAR2-RELATED"/>
    <property type="match status" value="1"/>
</dbReference>
<dbReference type="Gene3D" id="2.60.34.20">
    <property type="match status" value="1"/>
</dbReference>
<evidence type="ECO:0000256" key="3">
    <source>
        <dbReference type="ARBA" id="ARBA00030625"/>
    </source>
</evidence>
<evidence type="ECO:0000313" key="8">
    <source>
        <dbReference type="RefSeq" id="XP_005109157.1"/>
    </source>
</evidence>
<sequence>MTSERGNQTPHMDAEKAQVLFEHGAMFLLLNFPEGSEFGIDNYSWTVGPNFRGIKMIPPGIHFIFYSSVNSDHQAGPRSGFFYNFASKEIVVKKWSVQMEEIQMDEVSEAEMEKFHDNKQEMDKYLGPYPYERYKQWVSLSNHITDTTLRVLQPDCGFIYSVAQFESEGSTSQSRQASAVEKSKEASTESSSSSPQKPELPHLKQVIGTNIKYSVVPKQRYPPGSSPSEITKYSMDSSYVLSLLLTERYNKDIDSILGEVQFAFLCFLLGQNYESFEQWKKLVHLLCTSEEAIMKNPKVYQDFISLLHFQVREIPSDFFVDIVTSNNFLTVTLHELFQNLEGDGVDSKLQKKGHSFRKHLTEKFNWDFTSEPDDFAPVVVDT</sequence>
<keyword evidence="7" id="KW-1185">Reference proteome</keyword>
<reference evidence="8" key="1">
    <citation type="submission" date="2025-08" db="UniProtKB">
        <authorList>
            <consortium name="RefSeq"/>
        </authorList>
    </citation>
    <scope>IDENTIFICATION</scope>
</reference>
<evidence type="ECO:0000256" key="2">
    <source>
        <dbReference type="ARBA" id="ARBA00016372"/>
    </source>
</evidence>
<protein>
    <recommendedName>
        <fullName evidence="2">Protein AAR2 homolog</fullName>
    </recommendedName>
    <alternativeName>
        <fullName evidence="3">AAR2 splicing factor homolog</fullName>
    </alternativeName>
</protein>
<gene>
    <name evidence="8" type="primary">LOC101853972</name>
</gene>
<name>A0ABM0K5E7_APLCA</name>
<evidence type="ECO:0000259" key="6">
    <source>
        <dbReference type="Pfam" id="PF20981"/>
    </source>
</evidence>
<dbReference type="RefSeq" id="XP_005109157.1">
    <property type="nucleotide sequence ID" value="XM_005109100.2"/>
</dbReference>
<evidence type="ECO:0000256" key="4">
    <source>
        <dbReference type="SAM" id="MobiDB-lite"/>
    </source>
</evidence>
<feature type="domain" description="AAR2 N-terminal" evidence="6">
    <location>
        <begin position="24"/>
        <end position="154"/>
    </location>
</feature>
<dbReference type="CDD" id="cd13777">
    <property type="entry name" value="Aar2_N"/>
    <property type="match status" value="1"/>
</dbReference>
<feature type="region of interest" description="Disordered" evidence="4">
    <location>
        <begin position="171"/>
        <end position="201"/>
    </location>
</feature>
<dbReference type="InterPro" id="IPR033648">
    <property type="entry name" value="AAR2_C"/>
</dbReference>